<dbReference type="EMBL" id="JRKL02003727">
    <property type="protein sequence ID" value="KAF3954365.1"/>
    <property type="molecule type" value="Genomic_DNA"/>
</dbReference>
<dbReference type="Pfam" id="PF00704">
    <property type="entry name" value="Glyco_hydro_18"/>
    <property type="match status" value="1"/>
</dbReference>
<evidence type="ECO:0000259" key="1">
    <source>
        <dbReference type="PROSITE" id="PS51910"/>
    </source>
</evidence>
<proteinExistence type="predicted"/>
<dbReference type="InterPro" id="IPR050314">
    <property type="entry name" value="Glycosyl_Hydrlase_18"/>
</dbReference>
<dbReference type="InterPro" id="IPR017853">
    <property type="entry name" value="GH"/>
</dbReference>
<dbReference type="GO" id="GO:0008061">
    <property type="term" value="F:chitin binding"/>
    <property type="evidence" value="ECO:0007669"/>
    <property type="project" value="InterPro"/>
</dbReference>
<dbReference type="InterPro" id="IPR029070">
    <property type="entry name" value="Chitinase_insertion_sf"/>
</dbReference>
<dbReference type="SUPFAM" id="SSF54556">
    <property type="entry name" value="Chitinase insertion domain"/>
    <property type="match status" value="1"/>
</dbReference>
<dbReference type="GO" id="GO:0004568">
    <property type="term" value="F:chitinase activity"/>
    <property type="evidence" value="ECO:0007669"/>
    <property type="project" value="TreeGrafter"/>
</dbReference>
<name>A0A8J4QQZ5_9ROSI</name>
<gene>
    <name evidence="2" type="ORF">CMV_020276</name>
</gene>
<sequence>MAVIRGGYWRSSKANYFPPESIQTRYFTHLFYASVAIDEIDDQTYQIRLSDIDQTWIGRFTQTMFNNNANVKCILSIGEDTEAGRTTLSNMISTPDGRKSFIRDSINKALQYGFHGLDLYWKYPATANEFDMPNLSLLFKEWNDSLKEEHNRTGNPKLSLSTIVYFAPKFFPADDNKAYPFKSIKDNVDFVNLVCYDYSGSQDVEVTAEHALLYDQHDEMSTHYGISSWIDDAGVPEGKLVMGLPLYGRRWELVDRNENGIGARATAVGPMDYSDILQFNGVHQANLHVVNDKTVSTYSYAGQAWIGYDSKFSIKGKVQYAKDHALGGYFFWALGMDKDYELPEQAFDTWN</sequence>
<dbReference type="GO" id="GO:0006032">
    <property type="term" value="P:chitin catabolic process"/>
    <property type="evidence" value="ECO:0007669"/>
    <property type="project" value="TreeGrafter"/>
</dbReference>
<dbReference type="InterPro" id="IPR001223">
    <property type="entry name" value="Glyco_hydro18_cat"/>
</dbReference>
<dbReference type="GO" id="GO:0005576">
    <property type="term" value="C:extracellular region"/>
    <property type="evidence" value="ECO:0007669"/>
    <property type="project" value="TreeGrafter"/>
</dbReference>
<dbReference type="GO" id="GO:0005975">
    <property type="term" value="P:carbohydrate metabolic process"/>
    <property type="evidence" value="ECO:0007669"/>
    <property type="project" value="InterPro"/>
</dbReference>
<dbReference type="Gene3D" id="3.10.50.10">
    <property type="match status" value="1"/>
</dbReference>
<comment type="caution">
    <text evidence="2">The sequence shown here is derived from an EMBL/GenBank/DDBJ whole genome shotgun (WGS) entry which is preliminary data.</text>
</comment>
<accession>A0A8J4QQZ5</accession>
<dbReference type="InterPro" id="IPR011583">
    <property type="entry name" value="Chitinase_II/V-like_cat"/>
</dbReference>
<keyword evidence="3" id="KW-1185">Reference proteome</keyword>
<dbReference type="SMART" id="SM00636">
    <property type="entry name" value="Glyco_18"/>
    <property type="match status" value="1"/>
</dbReference>
<dbReference type="OrthoDB" id="76388at2759"/>
<dbReference type="PANTHER" id="PTHR11177:SF368">
    <property type="entry name" value="GH18 DOMAIN-CONTAINING PROTEIN"/>
    <property type="match status" value="1"/>
</dbReference>
<feature type="domain" description="GH18" evidence="1">
    <location>
        <begin position="3"/>
        <end position="351"/>
    </location>
</feature>
<dbReference type="SUPFAM" id="SSF51445">
    <property type="entry name" value="(Trans)glycosidases"/>
    <property type="match status" value="1"/>
</dbReference>
<evidence type="ECO:0000313" key="2">
    <source>
        <dbReference type="EMBL" id="KAF3954365.1"/>
    </source>
</evidence>
<reference evidence="2" key="1">
    <citation type="submission" date="2020-03" db="EMBL/GenBank/DDBJ databases">
        <title>Castanea mollissima Vanexum genome sequencing.</title>
        <authorList>
            <person name="Staton M."/>
        </authorList>
    </citation>
    <scope>NUCLEOTIDE SEQUENCE</scope>
    <source>
        <tissue evidence="2">Leaf</tissue>
    </source>
</reference>
<protein>
    <recommendedName>
        <fullName evidence="1">GH18 domain-containing protein</fullName>
    </recommendedName>
</protein>
<evidence type="ECO:0000313" key="3">
    <source>
        <dbReference type="Proteomes" id="UP000737018"/>
    </source>
</evidence>
<dbReference type="PROSITE" id="PS51910">
    <property type="entry name" value="GH18_2"/>
    <property type="match status" value="1"/>
</dbReference>
<dbReference type="Proteomes" id="UP000737018">
    <property type="component" value="Unassembled WGS sequence"/>
</dbReference>
<dbReference type="AlphaFoldDB" id="A0A8J4QQZ5"/>
<dbReference type="Gene3D" id="3.20.20.80">
    <property type="entry name" value="Glycosidases"/>
    <property type="match status" value="1"/>
</dbReference>
<organism evidence="2 3">
    <name type="scientific">Castanea mollissima</name>
    <name type="common">Chinese chestnut</name>
    <dbReference type="NCBI Taxonomy" id="60419"/>
    <lineage>
        <taxon>Eukaryota</taxon>
        <taxon>Viridiplantae</taxon>
        <taxon>Streptophyta</taxon>
        <taxon>Embryophyta</taxon>
        <taxon>Tracheophyta</taxon>
        <taxon>Spermatophyta</taxon>
        <taxon>Magnoliopsida</taxon>
        <taxon>eudicotyledons</taxon>
        <taxon>Gunneridae</taxon>
        <taxon>Pentapetalae</taxon>
        <taxon>rosids</taxon>
        <taxon>fabids</taxon>
        <taxon>Fagales</taxon>
        <taxon>Fagaceae</taxon>
        <taxon>Castanea</taxon>
    </lineage>
</organism>
<dbReference type="PANTHER" id="PTHR11177">
    <property type="entry name" value="CHITINASE"/>
    <property type="match status" value="1"/>
</dbReference>